<evidence type="ECO:0000313" key="1">
    <source>
        <dbReference type="EMBL" id="JAE10078.1"/>
    </source>
</evidence>
<dbReference type="AlphaFoldDB" id="A0A0A9FP57"/>
<protein>
    <submittedName>
        <fullName evidence="1">Uncharacterized protein</fullName>
    </submittedName>
</protein>
<name>A0A0A9FP57_ARUDO</name>
<reference evidence="1" key="2">
    <citation type="journal article" date="2015" name="Data Brief">
        <title>Shoot transcriptome of the giant reed, Arundo donax.</title>
        <authorList>
            <person name="Barrero R.A."/>
            <person name="Guerrero F.D."/>
            <person name="Moolhuijzen P."/>
            <person name="Goolsby J.A."/>
            <person name="Tidwell J."/>
            <person name="Bellgard S.E."/>
            <person name="Bellgard M.I."/>
        </authorList>
    </citation>
    <scope>NUCLEOTIDE SEQUENCE</scope>
    <source>
        <tissue evidence="1">Shoot tissue taken approximately 20 cm above the soil surface</tissue>
    </source>
</reference>
<dbReference type="EMBL" id="GBRH01187818">
    <property type="protein sequence ID" value="JAE10078.1"/>
    <property type="molecule type" value="Transcribed_RNA"/>
</dbReference>
<reference evidence="1" key="1">
    <citation type="submission" date="2014-09" db="EMBL/GenBank/DDBJ databases">
        <authorList>
            <person name="Magalhaes I.L.F."/>
            <person name="Oliveira U."/>
            <person name="Santos F.R."/>
            <person name="Vidigal T.H.D.A."/>
            <person name="Brescovit A.D."/>
            <person name="Santos A.J."/>
        </authorList>
    </citation>
    <scope>NUCLEOTIDE SEQUENCE</scope>
    <source>
        <tissue evidence="1">Shoot tissue taken approximately 20 cm above the soil surface</tissue>
    </source>
</reference>
<proteinExistence type="predicted"/>
<organism evidence="1">
    <name type="scientific">Arundo donax</name>
    <name type="common">Giant reed</name>
    <name type="synonym">Donax arundinaceus</name>
    <dbReference type="NCBI Taxonomy" id="35708"/>
    <lineage>
        <taxon>Eukaryota</taxon>
        <taxon>Viridiplantae</taxon>
        <taxon>Streptophyta</taxon>
        <taxon>Embryophyta</taxon>
        <taxon>Tracheophyta</taxon>
        <taxon>Spermatophyta</taxon>
        <taxon>Magnoliopsida</taxon>
        <taxon>Liliopsida</taxon>
        <taxon>Poales</taxon>
        <taxon>Poaceae</taxon>
        <taxon>PACMAD clade</taxon>
        <taxon>Arundinoideae</taxon>
        <taxon>Arundineae</taxon>
        <taxon>Arundo</taxon>
    </lineage>
</organism>
<sequence length="31" mass="3509">MEWTAASILPYSMFFLTSLFSESCLNSDETS</sequence>
<accession>A0A0A9FP57</accession>